<gene>
    <name evidence="4" type="ORF">ECRASSUSDP1_LOCUS25048</name>
</gene>
<dbReference type="EMBL" id="CAMPGE010025823">
    <property type="protein sequence ID" value="CAI2383545.1"/>
    <property type="molecule type" value="Genomic_DNA"/>
</dbReference>
<evidence type="ECO:0000313" key="4">
    <source>
        <dbReference type="EMBL" id="CAI2383545.1"/>
    </source>
</evidence>
<dbReference type="InterPro" id="IPR056705">
    <property type="entry name" value="DUF7803"/>
</dbReference>
<evidence type="ECO:0000256" key="1">
    <source>
        <dbReference type="SAM" id="Coils"/>
    </source>
</evidence>
<accession>A0AAD1Y3U3</accession>
<organism evidence="4 5">
    <name type="scientific">Euplotes crassus</name>
    <dbReference type="NCBI Taxonomy" id="5936"/>
    <lineage>
        <taxon>Eukaryota</taxon>
        <taxon>Sar</taxon>
        <taxon>Alveolata</taxon>
        <taxon>Ciliophora</taxon>
        <taxon>Intramacronucleata</taxon>
        <taxon>Spirotrichea</taxon>
        <taxon>Hypotrichia</taxon>
        <taxon>Euplotida</taxon>
        <taxon>Euplotidae</taxon>
        <taxon>Moneuplotes</taxon>
    </lineage>
</organism>
<dbReference type="Pfam" id="PF25086">
    <property type="entry name" value="DUF7803"/>
    <property type="match status" value="1"/>
</dbReference>
<dbReference type="Proteomes" id="UP001295684">
    <property type="component" value="Unassembled WGS sequence"/>
</dbReference>
<evidence type="ECO:0000256" key="2">
    <source>
        <dbReference type="SAM" id="MobiDB-lite"/>
    </source>
</evidence>
<feature type="coiled-coil region" evidence="1">
    <location>
        <begin position="91"/>
        <end position="125"/>
    </location>
</feature>
<evidence type="ECO:0000313" key="5">
    <source>
        <dbReference type="Proteomes" id="UP001295684"/>
    </source>
</evidence>
<proteinExistence type="predicted"/>
<dbReference type="AlphaFoldDB" id="A0AAD1Y3U3"/>
<keyword evidence="5" id="KW-1185">Reference proteome</keyword>
<reference evidence="4" key="1">
    <citation type="submission" date="2023-07" db="EMBL/GenBank/DDBJ databases">
        <authorList>
            <consortium name="AG Swart"/>
            <person name="Singh M."/>
            <person name="Singh A."/>
            <person name="Seah K."/>
            <person name="Emmerich C."/>
        </authorList>
    </citation>
    <scope>NUCLEOTIDE SEQUENCE</scope>
    <source>
        <strain evidence="4">DP1</strain>
    </source>
</reference>
<feature type="domain" description="DUF7803" evidence="3">
    <location>
        <begin position="17"/>
        <end position="143"/>
    </location>
</feature>
<name>A0AAD1Y3U3_EUPCR</name>
<sequence length="146" mass="17543">MSRESGSIDNPKDFQKEPMPKIPYDFPKERLPLNLCEIELADILKCVNYTGYTIQCSHYMTKYYLCKKKRDTAIFGEIQEWETEKYSKLGLQERRDYIQTIKDENDELNKKLKTAVKENQDENLQWRLSSDLKQNKWRVEYLSETQ</sequence>
<feature type="compositionally biased region" description="Basic and acidic residues" evidence="2">
    <location>
        <begin position="10"/>
        <end position="19"/>
    </location>
</feature>
<feature type="region of interest" description="Disordered" evidence="2">
    <location>
        <begin position="1"/>
        <end position="21"/>
    </location>
</feature>
<evidence type="ECO:0000259" key="3">
    <source>
        <dbReference type="Pfam" id="PF25086"/>
    </source>
</evidence>
<comment type="caution">
    <text evidence="4">The sequence shown here is derived from an EMBL/GenBank/DDBJ whole genome shotgun (WGS) entry which is preliminary data.</text>
</comment>
<keyword evidence="1" id="KW-0175">Coiled coil</keyword>
<protein>
    <recommendedName>
        <fullName evidence="3">DUF7803 domain-containing protein</fullName>
    </recommendedName>
</protein>